<reference evidence="2 3" key="1">
    <citation type="submission" date="2022-04" db="EMBL/GenBank/DDBJ databases">
        <title>Identification and Characterization of fivethree novel Carlaviruses and one amalgavirus Associated With Pseudostellaria heterophylla mosaic Disease.</title>
        <authorList>
            <person name="Wang R."/>
            <person name="Li Y."/>
            <person name="Ding W."/>
        </authorList>
    </citation>
    <scope>NUCLEOTIDE SEQUENCE [LARGE SCALE GENOMIC DNA]</scope>
    <source>
        <strain evidence="2 3">TZS</strain>
    </source>
</reference>
<dbReference type="InterPro" id="IPR027351">
    <property type="entry name" value="(+)RNA_virus_helicase_core_dom"/>
</dbReference>
<name>A0A977TNA8_9VIRU</name>
<sequence>MEIIIELACKYKFERLNSKLGRPIVFHCVPGAGKSSLIRELLCKDSRFRAYTLGIADPPNLRGCLIHKWEGSLDSSKLNILDEYNLEATETSQFIAVFGDPIQSQQSYTLRADFICKFSQRFGRCTAELLKDLGFEVEASGDDVVQIVDLYSVDPKDTILYYEENVGCLLRRHNLPALHISEAIGQTFGSVTFVTAESKIPADNRATVFQCLSRHRTSLMIMSPDGTYTSA</sequence>
<accession>A0A977TNA8</accession>
<dbReference type="Pfam" id="PF01443">
    <property type="entry name" value="Viral_helicase1"/>
    <property type="match status" value="1"/>
</dbReference>
<organism evidence="2 3">
    <name type="scientific">Pseudostellaria heterophylla carlavirus 1</name>
    <dbReference type="NCBI Taxonomy" id="2982810"/>
    <lineage>
        <taxon>Viruses</taxon>
        <taxon>Riboviria</taxon>
        <taxon>Orthornavirae</taxon>
        <taxon>Kitrinoviricota</taxon>
        <taxon>Alsuviricetes</taxon>
        <taxon>Tymovirales</taxon>
        <taxon>Betaflexiviridae</taxon>
        <taxon>Quinvirinae</taxon>
        <taxon>Carlavirus</taxon>
        <taxon>Carlavirus unipseudostellariae</taxon>
    </lineage>
</organism>
<proteinExistence type="predicted"/>
<dbReference type="EMBL" id="ON241319">
    <property type="protein sequence ID" value="UXX34098.1"/>
    <property type="molecule type" value="Genomic_RNA"/>
</dbReference>
<dbReference type="GO" id="GO:0005524">
    <property type="term" value="F:ATP binding"/>
    <property type="evidence" value="ECO:0007669"/>
    <property type="project" value="InterPro"/>
</dbReference>
<evidence type="ECO:0000313" key="2">
    <source>
        <dbReference type="EMBL" id="UXX34098.1"/>
    </source>
</evidence>
<protein>
    <submittedName>
        <fullName evidence="2">Triple gene block protein 1</fullName>
    </submittedName>
</protein>
<feature type="domain" description="(+)RNA virus helicase C-terminal" evidence="1">
    <location>
        <begin position="24"/>
        <end position="222"/>
    </location>
</feature>
<dbReference type="Proteomes" id="UP001259896">
    <property type="component" value="Segment"/>
</dbReference>
<keyword evidence="3" id="KW-1185">Reference proteome</keyword>
<evidence type="ECO:0000259" key="1">
    <source>
        <dbReference type="Pfam" id="PF01443"/>
    </source>
</evidence>
<evidence type="ECO:0000313" key="3">
    <source>
        <dbReference type="Proteomes" id="UP001259896"/>
    </source>
</evidence>